<dbReference type="InterPro" id="IPR019775">
    <property type="entry name" value="WD40_repeat_CS"/>
</dbReference>
<dbReference type="PRINTS" id="PR00320">
    <property type="entry name" value="GPROTEINBRPT"/>
</dbReference>
<comment type="caution">
    <text evidence="4">The sequence shown here is derived from an EMBL/GenBank/DDBJ whole genome shotgun (WGS) entry which is preliminary data.</text>
</comment>
<feature type="repeat" description="WD" evidence="3">
    <location>
        <begin position="101"/>
        <end position="142"/>
    </location>
</feature>
<dbReference type="Proteomes" id="UP000186922">
    <property type="component" value="Unassembled WGS sequence"/>
</dbReference>
<keyword evidence="1 3" id="KW-0853">WD repeat</keyword>
<evidence type="ECO:0000313" key="5">
    <source>
        <dbReference type="Proteomes" id="UP000186922"/>
    </source>
</evidence>
<keyword evidence="5" id="KW-1185">Reference proteome</keyword>
<dbReference type="AlphaFoldDB" id="A0A1D1VSK4"/>
<accession>A0A1D1VSK4</accession>
<dbReference type="STRING" id="947166.A0A1D1VSK4"/>
<dbReference type="InterPro" id="IPR015943">
    <property type="entry name" value="WD40/YVTN_repeat-like_dom_sf"/>
</dbReference>
<dbReference type="OrthoDB" id="10262475at2759"/>
<dbReference type="Gene3D" id="2.130.10.10">
    <property type="entry name" value="YVTN repeat-like/Quinoprotein amine dehydrogenase"/>
    <property type="match status" value="1"/>
</dbReference>
<keyword evidence="2" id="KW-0677">Repeat</keyword>
<protein>
    <submittedName>
        <fullName evidence="4">Uncharacterized protein</fullName>
    </submittedName>
</protein>
<sequence>MARPEPSSSEKNEIRLVDGPSDTISAVRFSPSLSSGRLLMVSSWDGTVRIHDTDNNVKRHQFEIGEPVLDCCFSDSTHAFCGGLDNHIKMCDLNHGKHFAVGNHDDAVRCVHLNTSRNIMTTGSWDKTVKTWDPRSKSVLVLSQPDKVYSLTSVKDYLIVGTKDRRIWIWDLRNTNEPMQKRESSLKYQTRCMTGLAMTSDDAFSVASIEGRVAVEYLDSDPEIQKKKYAFKCHRNKEAGIEMIYPVNSLVVHPVFGTMASGGSDGVVNIWDINNKKRMSQFRRQASTISSMDFSKDGKVLALSISYLFEREDMPNKPCEDHVIVRSIAESEVKPK</sequence>
<evidence type="ECO:0000256" key="3">
    <source>
        <dbReference type="PROSITE-ProRule" id="PRU00221"/>
    </source>
</evidence>
<reference evidence="4 5" key="1">
    <citation type="journal article" date="2016" name="Nat. Commun.">
        <title>Extremotolerant tardigrade genome and improved radiotolerance of human cultured cells by tardigrade-unique protein.</title>
        <authorList>
            <person name="Hashimoto T."/>
            <person name="Horikawa D.D."/>
            <person name="Saito Y."/>
            <person name="Kuwahara H."/>
            <person name="Kozuka-Hata H."/>
            <person name="Shin-I T."/>
            <person name="Minakuchi Y."/>
            <person name="Ohishi K."/>
            <person name="Motoyama A."/>
            <person name="Aizu T."/>
            <person name="Enomoto A."/>
            <person name="Kondo K."/>
            <person name="Tanaka S."/>
            <person name="Hara Y."/>
            <person name="Koshikawa S."/>
            <person name="Sagara H."/>
            <person name="Miura T."/>
            <person name="Yokobori S."/>
            <person name="Miyagawa K."/>
            <person name="Suzuki Y."/>
            <person name="Kubo T."/>
            <person name="Oyama M."/>
            <person name="Kohara Y."/>
            <person name="Fujiyama A."/>
            <person name="Arakawa K."/>
            <person name="Katayama T."/>
            <person name="Toyoda A."/>
            <person name="Kunieda T."/>
        </authorList>
    </citation>
    <scope>NUCLEOTIDE SEQUENCE [LARGE SCALE GENOMIC DNA]</scope>
    <source>
        <strain evidence="4 5">YOKOZUNA-1</strain>
    </source>
</reference>
<dbReference type="SMART" id="SM00320">
    <property type="entry name" value="WD40"/>
    <property type="match status" value="5"/>
</dbReference>
<evidence type="ECO:0000313" key="4">
    <source>
        <dbReference type="EMBL" id="GAV03856.1"/>
    </source>
</evidence>
<name>A0A1D1VSK4_RAMVA</name>
<dbReference type="SUPFAM" id="SSF50978">
    <property type="entry name" value="WD40 repeat-like"/>
    <property type="match status" value="1"/>
</dbReference>
<feature type="repeat" description="WD" evidence="3">
    <location>
        <begin position="247"/>
        <end position="281"/>
    </location>
</feature>
<dbReference type="PROSITE" id="PS00678">
    <property type="entry name" value="WD_REPEATS_1"/>
    <property type="match status" value="1"/>
</dbReference>
<dbReference type="InterPro" id="IPR020472">
    <property type="entry name" value="WD40_PAC1"/>
</dbReference>
<dbReference type="PROSITE" id="PS50294">
    <property type="entry name" value="WD_REPEATS_REGION"/>
    <property type="match status" value="1"/>
</dbReference>
<evidence type="ECO:0000256" key="1">
    <source>
        <dbReference type="ARBA" id="ARBA00022574"/>
    </source>
</evidence>
<gene>
    <name evidence="4" type="primary">RvY_14227-1</name>
    <name evidence="4" type="synonym">RvY_14227.1</name>
    <name evidence="4" type="ORF">RvY_14227</name>
</gene>
<evidence type="ECO:0000256" key="2">
    <source>
        <dbReference type="ARBA" id="ARBA00022737"/>
    </source>
</evidence>
<dbReference type="InterPro" id="IPR036322">
    <property type="entry name" value="WD40_repeat_dom_sf"/>
</dbReference>
<organism evidence="4 5">
    <name type="scientific">Ramazzottius varieornatus</name>
    <name type="common">Water bear</name>
    <name type="synonym">Tardigrade</name>
    <dbReference type="NCBI Taxonomy" id="947166"/>
    <lineage>
        <taxon>Eukaryota</taxon>
        <taxon>Metazoa</taxon>
        <taxon>Ecdysozoa</taxon>
        <taxon>Tardigrada</taxon>
        <taxon>Eutardigrada</taxon>
        <taxon>Parachela</taxon>
        <taxon>Hypsibioidea</taxon>
        <taxon>Ramazzottiidae</taxon>
        <taxon>Ramazzottius</taxon>
    </lineage>
</organism>
<dbReference type="InterPro" id="IPR001680">
    <property type="entry name" value="WD40_rpt"/>
</dbReference>
<dbReference type="EMBL" id="BDGG01000010">
    <property type="protein sequence ID" value="GAV03856.1"/>
    <property type="molecule type" value="Genomic_DNA"/>
</dbReference>
<dbReference type="PANTHER" id="PTHR10971">
    <property type="entry name" value="MRNA EXPORT FACTOR AND BUB3"/>
    <property type="match status" value="1"/>
</dbReference>
<dbReference type="Pfam" id="PF00400">
    <property type="entry name" value="WD40"/>
    <property type="match status" value="3"/>
</dbReference>
<dbReference type="PROSITE" id="PS50082">
    <property type="entry name" value="WD_REPEATS_2"/>
    <property type="match status" value="2"/>
</dbReference>
<proteinExistence type="predicted"/>